<gene>
    <name evidence="3" type="ORF">DVS28_a1225</name>
</gene>
<dbReference type="EMBL" id="CP031165">
    <property type="protein sequence ID" value="AXV05925.1"/>
    <property type="molecule type" value="Genomic_DNA"/>
</dbReference>
<organism evidence="3 4">
    <name type="scientific">Euzebya pacifica</name>
    <dbReference type="NCBI Taxonomy" id="1608957"/>
    <lineage>
        <taxon>Bacteria</taxon>
        <taxon>Bacillati</taxon>
        <taxon>Actinomycetota</taxon>
        <taxon>Nitriliruptoria</taxon>
        <taxon>Euzebyales</taxon>
    </lineage>
</organism>
<evidence type="ECO:0000256" key="1">
    <source>
        <dbReference type="SAM" id="MobiDB-lite"/>
    </source>
</evidence>
<protein>
    <submittedName>
        <fullName evidence="3">Uncharacterized protein</fullName>
    </submittedName>
</protein>
<proteinExistence type="predicted"/>
<dbReference type="KEGG" id="euz:DVS28_a1225"/>
<sequence>MMNGTTVPTRVLALIFALLVLAGACGSDGDEEPSSVATVDVPSIAETAPTADATVPEAPEPPDEAAPAEPFLAGVSAEIGEALGYCAQGARDWCAFVGPQLTNDQLVEIEDLCGLGDDEACSAAANLSAVGWVAQFDAPEPVATPTTEEPPAEEPADDGFGTGELLSSGFLIGADYYPFGTTYEELAAALDAAIGAPISDTGSIPIDAGCPAPGTAYRIVEYTGLSLTILDESPYASGFAHVAAWTAFAELPSTIAPYAVLGDAPGQPIVPSATTVFDLEVQFGDQVEFFDDEFGPTYALEDSGGRFFGFLDGLADEDLVQSVLAGQGCGE</sequence>
<reference evidence="3 4" key="1">
    <citation type="submission" date="2018-09" db="EMBL/GenBank/DDBJ databases">
        <title>Complete genome sequence of Euzebya sp. DY32-46 isolated from seawater of Pacific Ocean.</title>
        <authorList>
            <person name="Xu L."/>
            <person name="Wu Y.-H."/>
            <person name="Xu X.-W."/>
        </authorList>
    </citation>
    <scope>NUCLEOTIDE SEQUENCE [LARGE SCALE GENOMIC DNA]</scope>
    <source>
        <strain evidence="3 4">DY32-46</strain>
    </source>
</reference>
<name>A0A346XUM8_9ACTN</name>
<accession>A0A346XUM8</accession>
<feature type="region of interest" description="Disordered" evidence="1">
    <location>
        <begin position="141"/>
        <end position="160"/>
    </location>
</feature>
<dbReference type="AlphaFoldDB" id="A0A346XUM8"/>
<dbReference type="Proteomes" id="UP000264006">
    <property type="component" value="Chromosome"/>
</dbReference>
<feature type="chain" id="PRO_5039112883" evidence="2">
    <location>
        <begin position="27"/>
        <end position="331"/>
    </location>
</feature>
<keyword evidence="2" id="KW-0732">Signal</keyword>
<keyword evidence="4" id="KW-1185">Reference proteome</keyword>
<evidence type="ECO:0000313" key="3">
    <source>
        <dbReference type="EMBL" id="AXV05925.1"/>
    </source>
</evidence>
<feature type="signal peptide" evidence="2">
    <location>
        <begin position="1"/>
        <end position="26"/>
    </location>
</feature>
<evidence type="ECO:0000256" key="2">
    <source>
        <dbReference type="SAM" id="SignalP"/>
    </source>
</evidence>
<evidence type="ECO:0000313" key="4">
    <source>
        <dbReference type="Proteomes" id="UP000264006"/>
    </source>
</evidence>